<keyword evidence="2 7" id="KW-1003">Cell membrane</keyword>
<evidence type="ECO:0000256" key="2">
    <source>
        <dbReference type="ARBA" id="ARBA00022475"/>
    </source>
</evidence>
<dbReference type="eggNOG" id="COG3842">
    <property type="taxonomic scope" value="Bacteria"/>
</dbReference>
<comment type="function">
    <text evidence="7">Part of the ABC transporter complex PotABCD involved in spermidine/putrescine import. Responsible for energy coupling to the transport system.</text>
</comment>
<reference evidence="9" key="1">
    <citation type="submission" date="2006-06" db="EMBL/GenBank/DDBJ databases">
        <title>Complete sequence of chromosome of Chelativorans sp. BNC1.</title>
        <authorList>
            <consortium name="US DOE Joint Genome Institute"/>
            <person name="Copeland A."/>
            <person name="Lucas S."/>
            <person name="Lapidus A."/>
            <person name="Barry K."/>
            <person name="Detter J.C."/>
            <person name="Glavina del Rio T."/>
            <person name="Hammon N."/>
            <person name="Israni S."/>
            <person name="Dalin E."/>
            <person name="Tice H."/>
            <person name="Pitluck S."/>
            <person name="Chertkov O."/>
            <person name="Brettin T."/>
            <person name="Bruce D."/>
            <person name="Han C."/>
            <person name="Tapia R."/>
            <person name="Gilna P."/>
            <person name="Schmutz J."/>
            <person name="Larimer F."/>
            <person name="Land M."/>
            <person name="Hauser L."/>
            <person name="Kyrpides N."/>
            <person name="Mikhailova N."/>
            <person name="Richardson P."/>
        </authorList>
    </citation>
    <scope>NUCLEOTIDE SEQUENCE</scope>
    <source>
        <strain evidence="9">BNC1</strain>
    </source>
</reference>
<evidence type="ECO:0000256" key="1">
    <source>
        <dbReference type="ARBA" id="ARBA00022448"/>
    </source>
</evidence>
<accession>Q11GZ7</accession>
<dbReference type="InterPro" id="IPR003593">
    <property type="entry name" value="AAA+_ATPase"/>
</dbReference>
<dbReference type="SUPFAM" id="SSF52540">
    <property type="entry name" value="P-loop containing nucleoside triphosphate hydrolases"/>
    <property type="match status" value="1"/>
</dbReference>
<dbReference type="PROSITE" id="PS50893">
    <property type="entry name" value="ABC_TRANSPORTER_2"/>
    <property type="match status" value="1"/>
</dbReference>
<proteinExistence type="inferred from homology"/>
<evidence type="ECO:0000313" key="9">
    <source>
        <dbReference type="EMBL" id="ABG63328.1"/>
    </source>
</evidence>
<dbReference type="PANTHER" id="PTHR42781">
    <property type="entry name" value="SPERMIDINE/PUTRESCINE IMPORT ATP-BINDING PROTEIN POTA"/>
    <property type="match status" value="1"/>
</dbReference>
<comment type="subunit">
    <text evidence="7">The complex is composed of two ATP-binding proteins (PotA), two transmembrane proteins (PotB and PotC) and a solute-binding protein (PotD).</text>
</comment>
<dbReference type="Gene3D" id="3.40.50.300">
    <property type="entry name" value="P-loop containing nucleotide triphosphate hydrolases"/>
    <property type="match status" value="1"/>
</dbReference>
<dbReference type="InterPro" id="IPR027417">
    <property type="entry name" value="P-loop_NTPase"/>
</dbReference>
<protein>
    <recommendedName>
        <fullName evidence="7">Spermidine/putrescine import ATP-binding protein PotA</fullName>
        <ecNumber evidence="7">7.6.2.11</ecNumber>
    </recommendedName>
</protein>
<dbReference type="GO" id="GO:0005524">
    <property type="term" value="F:ATP binding"/>
    <property type="evidence" value="ECO:0007669"/>
    <property type="project" value="UniProtKB-KW"/>
</dbReference>
<keyword evidence="5 7" id="KW-1278">Translocase</keyword>
<dbReference type="GO" id="GO:0016887">
    <property type="term" value="F:ATP hydrolysis activity"/>
    <property type="evidence" value="ECO:0007669"/>
    <property type="project" value="InterPro"/>
</dbReference>
<name>Q11GZ7_CHESB</name>
<organism evidence="9">
    <name type="scientific">Chelativorans sp. (strain BNC1)</name>
    <dbReference type="NCBI Taxonomy" id="266779"/>
    <lineage>
        <taxon>Bacteria</taxon>
        <taxon>Pseudomonadati</taxon>
        <taxon>Pseudomonadota</taxon>
        <taxon>Alphaproteobacteria</taxon>
        <taxon>Hyphomicrobiales</taxon>
        <taxon>Phyllobacteriaceae</taxon>
        <taxon>Chelativorans</taxon>
    </lineage>
</organism>
<evidence type="ECO:0000256" key="4">
    <source>
        <dbReference type="ARBA" id="ARBA00022840"/>
    </source>
</evidence>
<dbReference type="HOGENOM" id="CLU_000604_1_1_5"/>
<keyword evidence="3 7" id="KW-0547">Nucleotide-binding</keyword>
<dbReference type="Gene3D" id="2.40.50.100">
    <property type="match status" value="1"/>
</dbReference>
<dbReference type="NCBIfam" id="TIGR01187">
    <property type="entry name" value="potA"/>
    <property type="match status" value="1"/>
</dbReference>
<comment type="similarity">
    <text evidence="7">Belongs to the ABC transporter superfamily. Spermidine/putrescine importer (TC 3.A.1.11.1) family.</text>
</comment>
<dbReference type="InterPro" id="IPR005893">
    <property type="entry name" value="PotA-like"/>
</dbReference>
<dbReference type="Pfam" id="PF00005">
    <property type="entry name" value="ABC_tran"/>
    <property type="match status" value="1"/>
</dbReference>
<dbReference type="FunFam" id="3.40.50.300:FF:000425">
    <property type="entry name" value="Probable ABC transporter, ATP-binding subunit"/>
    <property type="match status" value="1"/>
</dbReference>
<dbReference type="GO" id="GO:0015417">
    <property type="term" value="F:ABC-type polyamine transporter activity"/>
    <property type="evidence" value="ECO:0007669"/>
    <property type="project" value="UniProtKB-EC"/>
</dbReference>
<dbReference type="GO" id="GO:0015697">
    <property type="term" value="P:quaternary ammonium group transport"/>
    <property type="evidence" value="ECO:0007669"/>
    <property type="project" value="UniProtKB-ARBA"/>
</dbReference>
<dbReference type="SUPFAM" id="SSF50331">
    <property type="entry name" value="MOP-like"/>
    <property type="match status" value="1"/>
</dbReference>
<dbReference type="PROSITE" id="PS00211">
    <property type="entry name" value="ABC_TRANSPORTER_1"/>
    <property type="match status" value="1"/>
</dbReference>
<dbReference type="KEGG" id="mes:Meso_1935"/>
<dbReference type="OrthoDB" id="9802264at2"/>
<evidence type="ECO:0000256" key="3">
    <source>
        <dbReference type="ARBA" id="ARBA00022741"/>
    </source>
</evidence>
<dbReference type="InterPro" id="IPR003439">
    <property type="entry name" value="ABC_transporter-like_ATP-bd"/>
</dbReference>
<dbReference type="Pfam" id="PF08402">
    <property type="entry name" value="TOBE_2"/>
    <property type="match status" value="1"/>
</dbReference>
<dbReference type="InterPro" id="IPR013611">
    <property type="entry name" value="Transp-assoc_OB_typ2"/>
</dbReference>
<dbReference type="EC" id="7.6.2.11" evidence="7"/>
<dbReference type="EMBL" id="CP000390">
    <property type="protein sequence ID" value="ABG63328.1"/>
    <property type="molecule type" value="Genomic_DNA"/>
</dbReference>
<dbReference type="InterPro" id="IPR050093">
    <property type="entry name" value="ABC_SmlMolc_Importer"/>
</dbReference>
<keyword evidence="1 7" id="KW-0813">Transport</keyword>
<evidence type="ECO:0000256" key="5">
    <source>
        <dbReference type="ARBA" id="ARBA00022967"/>
    </source>
</evidence>
<sequence>MDLKLKIEGVRKSYGSVRALNPISVDVPAGEFLTLLGPSGSGKTTLLQILSGLVVPDDGAIWIDEKLATHLPPSQRDIGMVFQNYALFPHMTVAENIAFPLQMRGMKSADIAPKVRRILEIVQLPHMADRFPRELSGGQQQRVALARCAVYEPPIILMDEPLGALDKNLRDQMQLEIIHLHKALSTTILYVTHDQEEAMAMSDRICLMKDGQIEQIGTPRDLYRAPRTEFVANFFGRSNVFKCTVKNRFENTVLLDAPIGPMIATNSSREEEARKGQDVSVVVRPEDVRFLKDNESADNEIVVNLRQRVMTGATTRYLAESKDNTPIEILSFSSTGTLTVGDECRVGWSKENVTIVR</sequence>
<evidence type="ECO:0000256" key="7">
    <source>
        <dbReference type="RuleBase" id="RU364083"/>
    </source>
</evidence>
<gene>
    <name evidence="7" type="primary">potA</name>
    <name evidence="9" type="ordered locus">Meso_1935</name>
</gene>
<feature type="domain" description="ABC transporter" evidence="8">
    <location>
        <begin position="5"/>
        <end position="235"/>
    </location>
</feature>
<dbReference type="InterPro" id="IPR017871">
    <property type="entry name" value="ABC_transporter-like_CS"/>
</dbReference>
<evidence type="ECO:0000256" key="6">
    <source>
        <dbReference type="ARBA" id="ARBA00023136"/>
    </source>
</evidence>
<dbReference type="PANTHER" id="PTHR42781:SF4">
    <property type="entry name" value="SPERMIDINE_PUTRESCINE IMPORT ATP-BINDING PROTEIN POTA"/>
    <property type="match status" value="1"/>
</dbReference>
<comment type="catalytic activity">
    <reaction evidence="7">
        <text>ATP + H2O + polyamine-[polyamine-binding protein]Side 1 = ADP + phosphate + polyamineSide 2 + [polyamine-binding protein]Side 1.</text>
        <dbReference type="EC" id="7.6.2.11"/>
    </reaction>
</comment>
<dbReference type="SMART" id="SM00382">
    <property type="entry name" value="AAA"/>
    <property type="match status" value="1"/>
</dbReference>
<keyword evidence="6 7" id="KW-0472">Membrane</keyword>
<evidence type="ECO:0000259" key="8">
    <source>
        <dbReference type="PROSITE" id="PS50893"/>
    </source>
</evidence>
<dbReference type="InterPro" id="IPR008995">
    <property type="entry name" value="Mo/tungstate-bd_C_term_dom"/>
</dbReference>
<dbReference type="AlphaFoldDB" id="Q11GZ7"/>
<dbReference type="GO" id="GO:0043190">
    <property type="term" value="C:ATP-binding cassette (ABC) transporter complex"/>
    <property type="evidence" value="ECO:0007669"/>
    <property type="project" value="InterPro"/>
</dbReference>
<dbReference type="STRING" id="266779.Meso_1935"/>
<keyword evidence="4 7" id="KW-0067">ATP-binding</keyword>